<dbReference type="GeneID" id="30197979"/>
<dbReference type="SUPFAM" id="SSF64076">
    <property type="entry name" value="MTH938-like"/>
    <property type="match status" value="1"/>
</dbReference>
<dbReference type="PANTHER" id="PTHR21192:SF2">
    <property type="entry name" value="NADH DEHYDROGENASE [UBIQUINONE] 1 ALPHA SUBCOMPLEX ASSEMBLY FACTOR 3"/>
    <property type="match status" value="1"/>
</dbReference>
<evidence type="ECO:0000313" key="1">
    <source>
        <dbReference type="EMBL" id="ODQ61584.1"/>
    </source>
</evidence>
<dbReference type="GO" id="GO:0032981">
    <property type="term" value="P:mitochondrial respiratory chain complex I assembly"/>
    <property type="evidence" value="ECO:0007669"/>
    <property type="project" value="TreeGrafter"/>
</dbReference>
<name>A0A1E3P8P1_WICAA</name>
<organism evidence="1 2">
    <name type="scientific">Wickerhamomyces anomalus (strain ATCC 58044 / CBS 1984 / NCYC 433 / NRRL Y-366-8)</name>
    <name type="common">Yeast</name>
    <name type="synonym">Hansenula anomala</name>
    <dbReference type="NCBI Taxonomy" id="683960"/>
    <lineage>
        <taxon>Eukaryota</taxon>
        <taxon>Fungi</taxon>
        <taxon>Dikarya</taxon>
        <taxon>Ascomycota</taxon>
        <taxon>Saccharomycotina</taxon>
        <taxon>Saccharomycetes</taxon>
        <taxon>Phaffomycetales</taxon>
        <taxon>Wickerhamomycetaceae</taxon>
        <taxon>Wickerhamomyces</taxon>
    </lineage>
</organism>
<dbReference type="STRING" id="683960.A0A1E3P8P1"/>
<reference evidence="1 2" key="1">
    <citation type="journal article" date="2016" name="Proc. Natl. Acad. Sci. U.S.A.">
        <title>Comparative genomics of biotechnologically important yeasts.</title>
        <authorList>
            <person name="Riley R."/>
            <person name="Haridas S."/>
            <person name="Wolfe K.H."/>
            <person name="Lopes M.R."/>
            <person name="Hittinger C.T."/>
            <person name="Goeker M."/>
            <person name="Salamov A.A."/>
            <person name="Wisecaver J.H."/>
            <person name="Long T.M."/>
            <person name="Calvey C.H."/>
            <person name="Aerts A.L."/>
            <person name="Barry K.W."/>
            <person name="Choi C."/>
            <person name="Clum A."/>
            <person name="Coughlan A.Y."/>
            <person name="Deshpande S."/>
            <person name="Douglass A.P."/>
            <person name="Hanson S.J."/>
            <person name="Klenk H.-P."/>
            <person name="LaButti K.M."/>
            <person name="Lapidus A."/>
            <person name="Lindquist E.A."/>
            <person name="Lipzen A.M."/>
            <person name="Meier-Kolthoff J.P."/>
            <person name="Ohm R.A."/>
            <person name="Otillar R.P."/>
            <person name="Pangilinan J.L."/>
            <person name="Peng Y."/>
            <person name="Rokas A."/>
            <person name="Rosa C.A."/>
            <person name="Scheuner C."/>
            <person name="Sibirny A.A."/>
            <person name="Slot J.C."/>
            <person name="Stielow J.B."/>
            <person name="Sun H."/>
            <person name="Kurtzman C.P."/>
            <person name="Blackwell M."/>
            <person name="Grigoriev I.V."/>
            <person name="Jeffries T.W."/>
        </authorList>
    </citation>
    <scope>NUCLEOTIDE SEQUENCE [LARGE SCALE GENOMIC DNA]</scope>
    <source>
        <strain evidence="2">ATCC 58044 / CBS 1984 / NCYC 433 / NRRL Y-366-8</strain>
    </source>
</reference>
<dbReference type="PANTHER" id="PTHR21192">
    <property type="entry name" value="NUCLEAR PROTEIN E3-3"/>
    <property type="match status" value="1"/>
</dbReference>
<evidence type="ECO:0008006" key="3">
    <source>
        <dbReference type="Google" id="ProtNLM"/>
    </source>
</evidence>
<dbReference type="Gene3D" id="3.40.1230.10">
    <property type="entry name" value="MTH938-like"/>
    <property type="match status" value="1"/>
</dbReference>
<gene>
    <name evidence="1" type="ORF">WICANDRAFT_17217</name>
</gene>
<dbReference type="OrthoDB" id="20681at2759"/>
<keyword evidence="2" id="KW-1185">Reference proteome</keyword>
<dbReference type="Proteomes" id="UP000094112">
    <property type="component" value="Unassembled WGS sequence"/>
</dbReference>
<dbReference type="Pfam" id="PF04430">
    <property type="entry name" value="DUF498"/>
    <property type="match status" value="1"/>
</dbReference>
<feature type="non-terminal residue" evidence="1">
    <location>
        <position position="134"/>
    </location>
</feature>
<dbReference type="RefSeq" id="XP_019040791.1">
    <property type="nucleotide sequence ID" value="XM_019180733.2"/>
</dbReference>
<dbReference type="AlphaFoldDB" id="A0A1E3P8P1"/>
<accession>A0A1E3P8P1</accession>
<dbReference type="InterPro" id="IPR036748">
    <property type="entry name" value="MTH938-like_sf"/>
</dbReference>
<dbReference type="GO" id="GO:0005743">
    <property type="term" value="C:mitochondrial inner membrane"/>
    <property type="evidence" value="ECO:0007669"/>
    <property type="project" value="TreeGrafter"/>
</dbReference>
<evidence type="ECO:0000313" key="2">
    <source>
        <dbReference type="Proteomes" id="UP000094112"/>
    </source>
</evidence>
<feature type="non-terminal residue" evidence="1">
    <location>
        <position position="1"/>
    </location>
</feature>
<dbReference type="EMBL" id="KV454208">
    <property type="protein sequence ID" value="ODQ61584.1"/>
    <property type="molecule type" value="Genomic_DNA"/>
</dbReference>
<protein>
    <recommendedName>
        <fullName evidence="3">NADH dehydrogenase [ubiquinone] 1 alpha subcomplex assembly factor 3</fullName>
    </recommendedName>
</protein>
<dbReference type="InterPro" id="IPR007523">
    <property type="entry name" value="NDUFAF3/AAMDC"/>
</dbReference>
<proteinExistence type="predicted"/>
<sequence length="134" mass="14681">DVLGGSAQPSNNVQSVTNNGFIFSEGLIIQNKSALLLSGRILEFTPKYNIKNGFIVEFEQSSLNFLKLINPQPDLFVIGLGSKSRLLSQTNIEFLNSLGIRCDISDTRGAVRNFDLLATERPNQVAAIFLPPNV</sequence>